<dbReference type="EMBL" id="CP000441">
    <property type="protein sequence ID" value="ABI89854.1"/>
    <property type="molecule type" value="Genomic_DNA"/>
</dbReference>
<dbReference type="GO" id="GO:0016020">
    <property type="term" value="C:membrane"/>
    <property type="evidence" value="ECO:0007669"/>
    <property type="project" value="InterPro"/>
</dbReference>
<protein>
    <recommendedName>
        <fullName evidence="2">Porin domain-containing protein</fullName>
    </recommendedName>
</protein>
<dbReference type="Proteomes" id="UP000000662">
    <property type="component" value="Chromosome 2"/>
</dbReference>
<dbReference type="InterPro" id="IPR023614">
    <property type="entry name" value="Porin_dom_sf"/>
</dbReference>
<dbReference type="KEGG" id="bam:Bamb_4301"/>
<name>Q0B7L9_BURCM</name>
<dbReference type="Pfam" id="PF13609">
    <property type="entry name" value="Porin_4"/>
    <property type="match status" value="1"/>
</dbReference>
<accession>Q0B7L9</accession>
<dbReference type="AlphaFoldDB" id="Q0B7L9"/>
<reference evidence="3" key="1">
    <citation type="submission" date="2006-08" db="EMBL/GenBank/DDBJ databases">
        <title>Complete sequence of Chromosome 2 of Burkholderia cepacia AMMD.</title>
        <authorList>
            <consortium name="US DOE Joint Genome Institute"/>
            <person name="Copeland A."/>
            <person name="Lucas S."/>
            <person name="Lapidus A."/>
            <person name="Barry K."/>
            <person name="Detter J.C."/>
            <person name="Glavina del Rio T."/>
            <person name="Hammon N."/>
            <person name="Israni S."/>
            <person name="Pitluck S."/>
            <person name="Bruce D."/>
            <person name="Chain P."/>
            <person name="Malfatti S."/>
            <person name="Shin M."/>
            <person name="Vergez L."/>
            <person name="Schmutz J."/>
            <person name="Larimer F."/>
            <person name="Land M."/>
            <person name="Hauser L."/>
            <person name="Kyrpides N."/>
            <person name="Kim E."/>
            <person name="Parke J."/>
            <person name="Coenye T."/>
            <person name="Konstantinidis K."/>
            <person name="Ramette A."/>
            <person name="Tiedje J."/>
            <person name="Richardson P."/>
        </authorList>
    </citation>
    <scope>NUCLEOTIDE SEQUENCE</scope>
    <source>
        <strain evidence="3">AMMD</strain>
    </source>
</reference>
<gene>
    <name evidence="3" type="ordered locus">Bamb_4301</name>
</gene>
<evidence type="ECO:0000313" key="4">
    <source>
        <dbReference type="Proteomes" id="UP000000662"/>
    </source>
</evidence>
<dbReference type="eggNOG" id="COG3203">
    <property type="taxonomic scope" value="Bacteria"/>
</dbReference>
<dbReference type="SUPFAM" id="SSF56935">
    <property type="entry name" value="Porins"/>
    <property type="match status" value="1"/>
</dbReference>
<dbReference type="GO" id="GO:0015288">
    <property type="term" value="F:porin activity"/>
    <property type="evidence" value="ECO:0007669"/>
    <property type="project" value="InterPro"/>
</dbReference>
<sequence>MELVRKQNAQIEQLQAEMRDLRMQVNQQMPASRSALTDSMASTSTDFPESGNSSRKAEAIARRKADTAPGAEVASVTPSGALDTIAPPALYSGMIPDLTLGRVVTRLRGDVVVEGGYVSQANDSHLNSSAVRERFRFIVNPEVQANGGFSYGGLVRYVVAKGDQSVNAPDRTFLYARGPYGDFSAGVRNGYGDESYFPFALDYLPTGRFDTALGFMVPNGGTTGGAQGVDAINGRYQGADIGGGVMGALMGTSVVWPALAVDNNASKVMYMSPRFAGFRFGFDWTPRNDAYDISTNRLNYTTSTALTGAGYDAVFRNLIEVGFDYDQKFGDVRLLGNFVYMTGKSVPTATTVGGTFYDLRAYQAAFRVEYGGFAIGPSVLYLGKSAQQKHGTASSPIYNANTYNYSLEAQYRFGRWVVGGAYRYGQDPGQMTLPGARTLRVYELGAAYTLWKGMQLQMTYDHFVAHSDKATTATSGSPSDRGDVITARAVFRF</sequence>
<proteinExistence type="predicted"/>
<evidence type="ECO:0000256" key="1">
    <source>
        <dbReference type="SAM" id="MobiDB-lite"/>
    </source>
</evidence>
<dbReference type="InterPro" id="IPR033900">
    <property type="entry name" value="Gram_neg_porin_domain"/>
</dbReference>
<organism evidence="3 4">
    <name type="scientific">Burkholderia ambifaria (strain ATCC BAA-244 / DSM 16087 / CCUG 44356 / LMG 19182 / AMMD)</name>
    <name type="common">Burkholderia cepacia (strain AMMD)</name>
    <dbReference type="NCBI Taxonomy" id="339670"/>
    <lineage>
        <taxon>Bacteria</taxon>
        <taxon>Pseudomonadati</taxon>
        <taxon>Pseudomonadota</taxon>
        <taxon>Betaproteobacteria</taxon>
        <taxon>Burkholderiales</taxon>
        <taxon>Burkholderiaceae</taxon>
        <taxon>Burkholderia</taxon>
        <taxon>Burkholderia cepacia complex</taxon>
    </lineage>
</organism>
<keyword evidence="4" id="KW-1185">Reference proteome</keyword>
<evidence type="ECO:0000259" key="2">
    <source>
        <dbReference type="Pfam" id="PF13609"/>
    </source>
</evidence>
<dbReference type="Gene3D" id="2.40.160.10">
    <property type="entry name" value="Porin"/>
    <property type="match status" value="1"/>
</dbReference>
<feature type="domain" description="Porin" evidence="2">
    <location>
        <begin position="107"/>
        <end position="462"/>
    </location>
</feature>
<feature type="region of interest" description="Disordered" evidence="1">
    <location>
        <begin position="28"/>
        <end position="54"/>
    </location>
</feature>
<evidence type="ECO:0000313" key="3">
    <source>
        <dbReference type="EMBL" id="ABI89854.1"/>
    </source>
</evidence>